<proteinExistence type="predicted"/>
<dbReference type="AlphaFoldDB" id="R2PVG6"/>
<evidence type="ECO:0000256" key="1">
    <source>
        <dbReference type="SAM" id="MobiDB-lite"/>
    </source>
</evidence>
<sequence length="57" mass="6537">MDDWILEKPNNTIEPDSEECEQPTQVDVDMVDLLVMVVDDLCVQVGELKEKMKDAKD</sequence>
<name>R2PVG6_9ENTE</name>
<organism evidence="2 3">
    <name type="scientific">Enterococcus asini ATCC 700915</name>
    <dbReference type="NCBI Taxonomy" id="1158606"/>
    <lineage>
        <taxon>Bacteria</taxon>
        <taxon>Bacillati</taxon>
        <taxon>Bacillota</taxon>
        <taxon>Bacilli</taxon>
        <taxon>Lactobacillales</taxon>
        <taxon>Enterococcaceae</taxon>
        <taxon>Enterococcus</taxon>
    </lineage>
</organism>
<keyword evidence="3" id="KW-1185">Reference proteome</keyword>
<dbReference type="EMBL" id="AJAP01000011">
    <property type="protein sequence ID" value="EOH87223.1"/>
    <property type="molecule type" value="Genomic_DNA"/>
</dbReference>
<evidence type="ECO:0000313" key="3">
    <source>
        <dbReference type="Proteomes" id="UP000013777"/>
    </source>
</evidence>
<protein>
    <submittedName>
        <fullName evidence="2">Uncharacterized protein</fullName>
    </submittedName>
</protein>
<reference evidence="2 3" key="1">
    <citation type="submission" date="2013-02" db="EMBL/GenBank/DDBJ databases">
        <title>The Genome Sequence of Enterococcus asini ATCC_700915.</title>
        <authorList>
            <consortium name="The Broad Institute Genome Sequencing Platform"/>
            <consortium name="The Broad Institute Genome Sequencing Center for Infectious Disease"/>
            <person name="Earl A.M."/>
            <person name="Gilmore M.S."/>
            <person name="Lebreton F."/>
            <person name="Walker B."/>
            <person name="Young S.K."/>
            <person name="Zeng Q."/>
            <person name="Gargeya S."/>
            <person name="Fitzgerald M."/>
            <person name="Haas B."/>
            <person name="Abouelleil A."/>
            <person name="Alvarado L."/>
            <person name="Arachchi H.M."/>
            <person name="Berlin A.M."/>
            <person name="Chapman S.B."/>
            <person name="Dewar J."/>
            <person name="Goldberg J."/>
            <person name="Griggs A."/>
            <person name="Gujja S."/>
            <person name="Hansen M."/>
            <person name="Howarth C."/>
            <person name="Imamovic A."/>
            <person name="Larimer J."/>
            <person name="McCowan C."/>
            <person name="Murphy C."/>
            <person name="Neiman D."/>
            <person name="Pearson M."/>
            <person name="Priest M."/>
            <person name="Roberts A."/>
            <person name="Saif S."/>
            <person name="Shea T."/>
            <person name="Sisk P."/>
            <person name="Sykes S."/>
            <person name="Wortman J."/>
            <person name="Nusbaum C."/>
            <person name="Birren B."/>
        </authorList>
    </citation>
    <scope>NUCLEOTIDE SEQUENCE [LARGE SCALE GENOMIC DNA]</scope>
    <source>
        <strain evidence="2 3">ATCC 700915</strain>
    </source>
</reference>
<dbReference type="RefSeq" id="WP_010753813.1">
    <property type="nucleotide sequence ID" value="NZ_KB946294.1"/>
</dbReference>
<dbReference type="PATRIC" id="fig|1158606.3.peg.1130"/>
<gene>
    <name evidence="2" type="ORF">UAS_01167</name>
</gene>
<accession>R2PVG6</accession>
<dbReference type="Proteomes" id="UP000013777">
    <property type="component" value="Unassembled WGS sequence"/>
</dbReference>
<feature type="region of interest" description="Disordered" evidence="1">
    <location>
        <begin position="1"/>
        <end position="22"/>
    </location>
</feature>
<comment type="caution">
    <text evidence="2">The sequence shown here is derived from an EMBL/GenBank/DDBJ whole genome shotgun (WGS) entry which is preliminary data.</text>
</comment>
<evidence type="ECO:0000313" key="2">
    <source>
        <dbReference type="EMBL" id="EOH87223.1"/>
    </source>
</evidence>
<dbReference type="HOGENOM" id="CLU_211437_0_0_9"/>